<reference evidence="7 8" key="1">
    <citation type="submission" date="2019-03" db="EMBL/GenBank/DDBJ databases">
        <title>Rhodosporidium diobovatum UCD-FST 08-225 genome sequencing, assembly, and annotation.</title>
        <authorList>
            <person name="Fakankun I.U."/>
            <person name="Fristensky B."/>
            <person name="Levin D.B."/>
        </authorList>
    </citation>
    <scope>NUCLEOTIDE SEQUENCE [LARGE SCALE GENOMIC DNA]</scope>
    <source>
        <strain evidence="7 8">UCD-FST 08-225</strain>
    </source>
</reference>
<evidence type="ECO:0000256" key="1">
    <source>
        <dbReference type="ARBA" id="ARBA00004123"/>
    </source>
</evidence>
<dbReference type="GO" id="GO:0006357">
    <property type="term" value="P:regulation of transcription by RNA polymerase II"/>
    <property type="evidence" value="ECO:0007669"/>
    <property type="project" value="TreeGrafter"/>
</dbReference>
<keyword evidence="3" id="KW-0805">Transcription regulation</keyword>
<comment type="caution">
    <text evidence="7">The sequence shown here is derived from an EMBL/GenBank/DDBJ whole genome shotgun (WGS) entry which is preliminary data.</text>
</comment>
<dbReference type="AlphaFoldDB" id="A0A5C5FPX0"/>
<sequence>MTSPCSRNRHGNRPLLQKVRTLDSISESSPSTFSTPQYPVPTVAHTTQQNGSSALSTIERKLKEERFTKHSIPIKPPAPGAASAFYVPSVPLVPPRPPAVPPAPTPKRQADVRGDFSNAKPGQQIAHSTFTNWVDAYLRPFGEDDLAFLAPKPEDINSYLIPPLGKHYLDRWEDEDGDRHHSQQQWHVSPLEPPVLPRLRPDALTEDALGGENVFLGPLSERLMAALAIEPGVAAGGDGEAAPGDDGEPQPKLPIDAVDLEERVKRELRYLGVLPEEDVDWSSREDDEISSALRACQRLLHQQTELNEARKSVLMSIVKDRMAYQDYETARDAQERVIEAGWTKRTRTDVKKKKKGKERDHRRPGAPPLASDDPAKAPVPAELSEAVEKRDRLVSTFKPFFDEDADEAGEGTARFFGLPSKSVYEGLEALVEDEFGDAQPAAAGAGGEAGAAGAAAA</sequence>
<feature type="region of interest" description="Disordered" evidence="6">
    <location>
        <begin position="347"/>
        <end position="384"/>
    </location>
</feature>
<evidence type="ECO:0000256" key="4">
    <source>
        <dbReference type="ARBA" id="ARBA00023163"/>
    </source>
</evidence>
<dbReference type="STRING" id="5288.A0A5C5FPX0"/>
<keyword evidence="8" id="KW-1185">Reference proteome</keyword>
<dbReference type="PANTHER" id="PTHR13556:SF2">
    <property type="entry name" value="TRANSCRIPTIONAL ADAPTER 3"/>
    <property type="match status" value="1"/>
</dbReference>
<evidence type="ECO:0000256" key="6">
    <source>
        <dbReference type="SAM" id="MobiDB-lite"/>
    </source>
</evidence>
<dbReference type="GO" id="GO:0005634">
    <property type="term" value="C:nucleus"/>
    <property type="evidence" value="ECO:0007669"/>
    <property type="project" value="UniProtKB-SubCell"/>
</dbReference>
<dbReference type="OrthoDB" id="1232at2759"/>
<keyword evidence="7" id="KW-0808">Transferase</keyword>
<keyword evidence="5" id="KW-0539">Nucleus</keyword>
<evidence type="ECO:0000256" key="2">
    <source>
        <dbReference type="ARBA" id="ARBA00005330"/>
    </source>
</evidence>
<feature type="region of interest" description="Disordered" evidence="6">
    <location>
        <begin position="1"/>
        <end position="54"/>
    </location>
</feature>
<evidence type="ECO:0000256" key="3">
    <source>
        <dbReference type="ARBA" id="ARBA00023015"/>
    </source>
</evidence>
<name>A0A5C5FPX0_9BASI</name>
<dbReference type="EMBL" id="SOZI01000119">
    <property type="protein sequence ID" value="TNY18843.1"/>
    <property type="molecule type" value="Genomic_DNA"/>
</dbReference>
<keyword evidence="4" id="KW-0804">Transcription</keyword>
<dbReference type="Proteomes" id="UP000311382">
    <property type="component" value="Unassembled WGS sequence"/>
</dbReference>
<dbReference type="GO" id="GO:0003713">
    <property type="term" value="F:transcription coactivator activity"/>
    <property type="evidence" value="ECO:0007669"/>
    <property type="project" value="TreeGrafter"/>
</dbReference>
<evidence type="ECO:0000256" key="5">
    <source>
        <dbReference type="ARBA" id="ARBA00023242"/>
    </source>
</evidence>
<feature type="compositionally biased region" description="Polar residues" evidence="6">
    <location>
        <begin position="44"/>
        <end position="54"/>
    </location>
</feature>
<dbReference type="InterPro" id="IPR019340">
    <property type="entry name" value="Histone_AcTrfase_su3"/>
</dbReference>
<organism evidence="7 8">
    <name type="scientific">Rhodotorula diobovata</name>
    <dbReference type="NCBI Taxonomy" id="5288"/>
    <lineage>
        <taxon>Eukaryota</taxon>
        <taxon>Fungi</taxon>
        <taxon>Dikarya</taxon>
        <taxon>Basidiomycota</taxon>
        <taxon>Pucciniomycotina</taxon>
        <taxon>Microbotryomycetes</taxon>
        <taxon>Sporidiobolales</taxon>
        <taxon>Sporidiobolaceae</taxon>
        <taxon>Rhodotorula</taxon>
    </lineage>
</organism>
<dbReference type="GO" id="GO:0000124">
    <property type="term" value="C:SAGA complex"/>
    <property type="evidence" value="ECO:0007669"/>
    <property type="project" value="TreeGrafter"/>
</dbReference>
<feature type="compositionally biased region" description="Low complexity" evidence="6">
    <location>
        <begin position="24"/>
        <end position="36"/>
    </location>
</feature>
<comment type="similarity">
    <text evidence="2">Belongs to the NGG1 family.</text>
</comment>
<gene>
    <name evidence="7" type="ORF">DMC30DRAFT_452092</name>
</gene>
<dbReference type="GO" id="GO:0016740">
    <property type="term" value="F:transferase activity"/>
    <property type="evidence" value="ECO:0007669"/>
    <property type="project" value="UniProtKB-KW"/>
</dbReference>
<comment type="subcellular location">
    <subcellularLocation>
        <location evidence="1">Nucleus</location>
    </subcellularLocation>
</comment>
<accession>A0A5C5FPX0</accession>
<dbReference type="PANTHER" id="PTHR13556">
    <property type="entry name" value="TRANSCRIPTIONAL ADAPTER 3-RELATED"/>
    <property type="match status" value="1"/>
</dbReference>
<protein>
    <submittedName>
        <fullName evidence="7">Histone acetyltransferases subunit 3-domain-containing protein</fullName>
    </submittedName>
</protein>
<evidence type="ECO:0000313" key="8">
    <source>
        <dbReference type="Proteomes" id="UP000311382"/>
    </source>
</evidence>
<dbReference type="Pfam" id="PF10198">
    <property type="entry name" value="Ada3"/>
    <property type="match status" value="1"/>
</dbReference>
<proteinExistence type="inferred from homology"/>
<evidence type="ECO:0000313" key="7">
    <source>
        <dbReference type="EMBL" id="TNY18843.1"/>
    </source>
</evidence>